<dbReference type="GO" id="GO:0015074">
    <property type="term" value="P:DNA integration"/>
    <property type="evidence" value="ECO:0007669"/>
    <property type="project" value="InterPro"/>
</dbReference>
<keyword evidence="1" id="KW-0862">Zinc</keyword>
<dbReference type="InterPro" id="IPR001878">
    <property type="entry name" value="Znf_CCHC"/>
</dbReference>
<evidence type="ECO:0000313" key="5">
    <source>
        <dbReference type="EnsemblPlants" id="OB12G17520.1"/>
    </source>
</evidence>
<dbReference type="SUPFAM" id="SSF57756">
    <property type="entry name" value="Retrovirus zinc finger-like domains"/>
    <property type="match status" value="1"/>
</dbReference>
<feature type="compositionally biased region" description="Basic and acidic residues" evidence="2">
    <location>
        <begin position="99"/>
        <end position="132"/>
    </location>
</feature>
<dbReference type="Proteomes" id="UP000006038">
    <property type="component" value="Chromosome 12"/>
</dbReference>
<evidence type="ECO:0000259" key="3">
    <source>
        <dbReference type="PROSITE" id="PS50158"/>
    </source>
</evidence>
<reference evidence="5" key="1">
    <citation type="journal article" date="2013" name="Nat. Commun.">
        <title>Whole-genome sequencing of Oryza brachyantha reveals mechanisms underlying Oryza genome evolution.</title>
        <authorList>
            <person name="Chen J."/>
            <person name="Huang Q."/>
            <person name="Gao D."/>
            <person name="Wang J."/>
            <person name="Lang Y."/>
            <person name="Liu T."/>
            <person name="Li B."/>
            <person name="Bai Z."/>
            <person name="Luis Goicoechea J."/>
            <person name="Liang C."/>
            <person name="Chen C."/>
            <person name="Zhang W."/>
            <person name="Sun S."/>
            <person name="Liao Y."/>
            <person name="Zhang X."/>
            <person name="Yang L."/>
            <person name="Song C."/>
            <person name="Wang M."/>
            <person name="Shi J."/>
            <person name="Liu G."/>
            <person name="Liu J."/>
            <person name="Zhou H."/>
            <person name="Zhou W."/>
            <person name="Yu Q."/>
            <person name="An N."/>
            <person name="Chen Y."/>
            <person name="Cai Q."/>
            <person name="Wang B."/>
            <person name="Liu B."/>
            <person name="Min J."/>
            <person name="Huang Y."/>
            <person name="Wu H."/>
            <person name="Li Z."/>
            <person name="Zhang Y."/>
            <person name="Yin Y."/>
            <person name="Song W."/>
            <person name="Jiang J."/>
            <person name="Jackson S.A."/>
            <person name="Wing R.A."/>
            <person name="Wang J."/>
            <person name="Chen M."/>
        </authorList>
    </citation>
    <scope>NUCLEOTIDE SEQUENCE [LARGE SCALE GENOMIC DNA]</scope>
    <source>
        <strain evidence="5">cv. IRGC 101232</strain>
    </source>
</reference>
<dbReference type="HOGENOM" id="CLU_437682_0_0_1"/>
<dbReference type="EnsemblPlants" id="OB12G17520.1">
    <property type="protein sequence ID" value="OB12G17520.1"/>
    <property type="gene ID" value="OB12G17520"/>
</dbReference>
<dbReference type="InterPro" id="IPR036875">
    <property type="entry name" value="Znf_CCHC_sf"/>
</dbReference>
<evidence type="ECO:0000256" key="1">
    <source>
        <dbReference type="PROSITE-ProRule" id="PRU00047"/>
    </source>
</evidence>
<dbReference type="Pfam" id="PF14223">
    <property type="entry name" value="Retrotran_gag_2"/>
    <property type="match status" value="1"/>
</dbReference>
<dbReference type="Gene3D" id="3.30.420.10">
    <property type="entry name" value="Ribonuclease H-like superfamily/Ribonuclease H"/>
    <property type="match status" value="1"/>
</dbReference>
<organism evidence="5">
    <name type="scientific">Oryza brachyantha</name>
    <name type="common">malo sina</name>
    <dbReference type="NCBI Taxonomy" id="4533"/>
    <lineage>
        <taxon>Eukaryota</taxon>
        <taxon>Viridiplantae</taxon>
        <taxon>Streptophyta</taxon>
        <taxon>Embryophyta</taxon>
        <taxon>Tracheophyta</taxon>
        <taxon>Spermatophyta</taxon>
        <taxon>Magnoliopsida</taxon>
        <taxon>Liliopsida</taxon>
        <taxon>Poales</taxon>
        <taxon>Poaceae</taxon>
        <taxon>BOP clade</taxon>
        <taxon>Oryzoideae</taxon>
        <taxon>Oryzeae</taxon>
        <taxon>Oryzinae</taxon>
        <taxon>Oryza</taxon>
    </lineage>
</organism>
<dbReference type="Pfam" id="PF00665">
    <property type="entry name" value="rve"/>
    <property type="match status" value="1"/>
</dbReference>
<dbReference type="eggNOG" id="KOG0017">
    <property type="taxonomic scope" value="Eukaryota"/>
</dbReference>
<feature type="domain" description="Integrase catalytic" evidence="4">
    <location>
        <begin position="365"/>
        <end position="554"/>
    </location>
</feature>
<name>J3NCP4_ORYBR</name>
<dbReference type="PANTHER" id="PTHR42648">
    <property type="entry name" value="TRANSPOSASE, PUTATIVE-RELATED"/>
    <property type="match status" value="1"/>
</dbReference>
<dbReference type="GO" id="GO:0008270">
    <property type="term" value="F:zinc ion binding"/>
    <property type="evidence" value="ECO:0007669"/>
    <property type="project" value="UniProtKB-KW"/>
</dbReference>
<dbReference type="PROSITE" id="PS50158">
    <property type="entry name" value="ZF_CCHC"/>
    <property type="match status" value="1"/>
</dbReference>
<dbReference type="SUPFAM" id="SSF53098">
    <property type="entry name" value="Ribonuclease H-like"/>
    <property type="match status" value="1"/>
</dbReference>
<evidence type="ECO:0000256" key="2">
    <source>
        <dbReference type="SAM" id="MobiDB-lite"/>
    </source>
</evidence>
<feature type="region of interest" description="Disordered" evidence="2">
    <location>
        <begin position="580"/>
        <end position="625"/>
    </location>
</feature>
<feature type="domain" description="CCHC-type" evidence="3">
    <location>
        <begin position="375"/>
        <end position="389"/>
    </location>
</feature>
<evidence type="ECO:0000259" key="4">
    <source>
        <dbReference type="PROSITE" id="PS50994"/>
    </source>
</evidence>
<keyword evidence="1" id="KW-0479">Metal-binding</keyword>
<feature type="region of interest" description="Disordered" evidence="2">
    <location>
        <begin position="31"/>
        <end position="52"/>
    </location>
</feature>
<feature type="region of interest" description="Disordered" evidence="2">
    <location>
        <begin position="81"/>
        <end position="139"/>
    </location>
</feature>
<protein>
    <recommendedName>
        <fullName evidence="7">Integrase catalytic domain-containing protein</fullName>
    </recommendedName>
</protein>
<proteinExistence type="predicted"/>
<feature type="compositionally biased region" description="Polar residues" evidence="2">
    <location>
        <begin position="81"/>
        <end position="98"/>
    </location>
</feature>
<keyword evidence="6" id="KW-1185">Reference proteome</keyword>
<evidence type="ECO:0008006" key="7">
    <source>
        <dbReference type="Google" id="ProtNLM"/>
    </source>
</evidence>
<dbReference type="InterPro" id="IPR001584">
    <property type="entry name" value="Integrase_cat-core"/>
</dbReference>
<sequence length="625" mass="71279">MEFQSVKQQQEKLKNGYVHCVGLGTTPSDLEMPRTKKCSSTQLQMEREARRHADRRVAYLEDYVGGLQDQIHELKQLVVSHSGQNNSTPRHGSNTPHQSPRDEHDHVDGEHEDHVGGEHVEEAESFPRHELQSDDDNDMHTIRRVVLSNDQHEGGMMCMHTVYFAFSPEKEKLNGTNYADWIRNLRIVLWAEKKEDVLDTPLPEEPAEIATQAAKNAYQKMQFEAYNTNDMIVALQEMFQTQARTERFNVSKAFVETKLAEGAGVGSHVIKMVGYTQRLEKLGFPVGQELATGFILVSLPPSYGNFISNYHMHGAENGLNELCGMLKIAEADIKKGASGHPNFKKKGSWKKGKAKDAISKPTQAPKSGPQLDKECFHCHELGHWNRNCKVYLASLKKKECKGTSGSARGGFQYFITFTDDFSRYGYVYLMKHKSKTFEKLKEFQNEVENQRGKKIKALRSDRGGEYLSHEFSSLLKSCGIITQLTLPGRPQRNGVSERRNRTLLDMVRSMMSQLDLPLSFWGYALEKTAFSLNRETIGYYFYNQSEGKVFVARNVVFLEKEFLKSEKSRKKVYLEEVQDESMRRELTSDANVAEQVDEPVAAETPSQPRRSDRVSHPEFYPKPNS</sequence>
<accession>J3NCP4</accession>
<evidence type="ECO:0000313" key="6">
    <source>
        <dbReference type="Proteomes" id="UP000006038"/>
    </source>
</evidence>
<dbReference type="AlphaFoldDB" id="J3NCP4"/>
<dbReference type="PANTHER" id="PTHR42648:SF27">
    <property type="entry name" value="RNA-DIRECTED DNA POLYMERASE"/>
    <property type="match status" value="1"/>
</dbReference>
<reference evidence="5" key="2">
    <citation type="submission" date="2013-04" db="UniProtKB">
        <authorList>
            <consortium name="EnsemblPlants"/>
        </authorList>
    </citation>
    <scope>IDENTIFICATION</scope>
</reference>
<dbReference type="GO" id="GO:0003676">
    <property type="term" value="F:nucleic acid binding"/>
    <property type="evidence" value="ECO:0007669"/>
    <property type="project" value="InterPro"/>
</dbReference>
<dbReference type="InterPro" id="IPR012337">
    <property type="entry name" value="RNaseH-like_sf"/>
</dbReference>
<dbReference type="InterPro" id="IPR036397">
    <property type="entry name" value="RNaseH_sf"/>
</dbReference>
<dbReference type="Gramene" id="OB12G17520.1">
    <property type="protein sequence ID" value="OB12G17520.1"/>
    <property type="gene ID" value="OB12G17520"/>
</dbReference>
<dbReference type="PROSITE" id="PS50994">
    <property type="entry name" value="INTEGRASE"/>
    <property type="match status" value="1"/>
</dbReference>
<keyword evidence="1" id="KW-0863">Zinc-finger</keyword>
<dbReference type="InterPro" id="IPR039537">
    <property type="entry name" value="Retrotran_Ty1/copia-like"/>
</dbReference>